<feature type="domain" description="DUF2510" evidence="2">
    <location>
        <begin position="5"/>
        <end position="36"/>
    </location>
</feature>
<keyword evidence="1" id="KW-0812">Transmembrane</keyword>
<gene>
    <name evidence="3" type="ORF">A5726_00345</name>
</gene>
<organism evidence="3 4">
    <name type="scientific">Mycolicibacterium conceptionense</name>
    <dbReference type="NCBI Taxonomy" id="451644"/>
    <lineage>
        <taxon>Bacteria</taxon>
        <taxon>Bacillati</taxon>
        <taxon>Actinomycetota</taxon>
        <taxon>Actinomycetes</taxon>
        <taxon>Mycobacteriales</taxon>
        <taxon>Mycobacteriaceae</taxon>
        <taxon>Mycolicibacterium</taxon>
    </lineage>
</organism>
<dbReference type="Pfam" id="PF10708">
    <property type="entry name" value="DUF2510"/>
    <property type="match status" value="1"/>
</dbReference>
<evidence type="ECO:0000256" key="1">
    <source>
        <dbReference type="SAM" id="Phobius"/>
    </source>
</evidence>
<keyword evidence="1" id="KW-1133">Transmembrane helix</keyword>
<comment type="caution">
    <text evidence="3">The sequence shown here is derived from an EMBL/GenBank/DDBJ whole genome shotgun (WGS) entry which is preliminary data.</text>
</comment>
<sequence>MSTQPGWYPSPDGQRVLRYFDGAQWTDQTNSAVPDADQPSHESSRRVWILLAALGLILVVIAGVTVSTLVDFGEQTSADDGEGGPPPTAQSRSVLIPELILAAGSKLTDQHAGQWEQWDVPTEFALTVEALRQQLPIGRDYDGLAWCSEYSRQTEIDGVRYDLTTWSWGTEADLVSVSMNPAPWEKTHTEVMLSREPSESGCVK</sequence>
<evidence type="ECO:0000313" key="3">
    <source>
        <dbReference type="EMBL" id="OBF26921.1"/>
    </source>
</evidence>
<dbReference type="AlphaFoldDB" id="A0A1A0PLW8"/>
<evidence type="ECO:0000259" key="2">
    <source>
        <dbReference type="Pfam" id="PF10708"/>
    </source>
</evidence>
<protein>
    <recommendedName>
        <fullName evidence="2">DUF2510 domain-containing protein</fullName>
    </recommendedName>
</protein>
<evidence type="ECO:0000313" key="4">
    <source>
        <dbReference type="Proteomes" id="UP000093779"/>
    </source>
</evidence>
<name>A0A1A0PLW8_9MYCO</name>
<proteinExistence type="predicted"/>
<keyword evidence="1" id="KW-0472">Membrane</keyword>
<dbReference type="Proteomes" id="UP000093779">
    <property type="component" value="Unassembled WGS sequence"/>
</dbReference>
<reference evidence="3 4" key="1">
    <citation type="submission" date="2016-06" db="EMBL/GenBank/DDBJ databases">
        <authorList>
            <person name="Kjaerup R.B."/>
            <person name="Dalgaard T.S."/>
            <person name="Juul-Madsen H.R."/>
        </authorList>
    </citation>
    <scope>NUCLEOTIDE SEQUENCE [LARGE SCALE GENOMIC DNA]</scope>
    <source>
        <strain evidence="3 4">ACS1953</strain>
    </source>
</reference>
<feature type="transmembrane region" description="Helical" evidence="1">
    <location>
        <begin position="47"/>
        <end position="70"/>
    </location>
</feature>
<dbReference type="RefSeq" id="WP_064894473.1">
    <property type="nucleotide sequence ID" value="NZ_JBEUKP010000008.1"/>
</dbReference>
<dbReference type="InterPro" id="IPR018929">
    <property type="entry name" value="DUF2510"/>
</dbReference>
<dbReference type="EMBL" id="LZHX01000016">
    <property type="protein sequence ID" value="OBF26921.1"/>
    <property type="molecule type" value="Genomic_DNA"/>
</dbReference>
<accession>A0A1A0PLW8</accession>